<dbReference type="SUPFAM" id="SSF56219">
    <property type="entry name" value="DNase I-like"/>
    <property type="match status" value="1"/>
</dbReference>
<protein>
    <submittedName>
        <fullName evidence="3">ExeM/NucH family extracellular endonuclease</fullName>
    </submittedName>
</protein>
<dbReference type="CDD" id="cd10283">
    <property type="entry name" value="MnuA_DNase1-like"/>
    <property type="match status" value="1"/>
</dbReference>
<sequence length="820" mass="84612">MRALSRAFPDDHPGGRDLRRGARRGARAVAALAAAGLLTAGVTVASPAPASAEPGAVVISQVYGGGGNSGAPYTNDYVELFNRGTATISLDGWSLQYTSATGTGQFGSQKQDLSGSLAPGRYHLVQLSAGSTPSGTLPTADTVGTLSLSAAAGKVALVRSATGLACNGGSSPCTPEQTAQIADLVGYGTANYFEGTAAAPGLSNSTAAVRAGGGCADTDDNAADFAAGAPAPRNTATAPAPCGAASPSPSASPSASLSASPSVSPSASPSASPTPSTDPCDVPANRQIAEVQGSGAASPLAGQTVRVEGVVTGDFQATNQLSGFYFQDPTPDADPATSDGLFAFARASFKDVKAGDRVLVTGRVTEFNGLTELSPVTAVDVCGTGTITPKAYDLPRADGATFEPYENVLVTFPEPLTVTDHYNLGRYGEVTVSAGGRLFQPTDRPGVNPALDARRSLLVDDGSSTENPATIPYTTPQVVRLGDTAVGMTGVLTYGFGEYLLEPTKQVAFLRTNPRLPAPLPVGGNVRVASLNTLNWFTTLGSRGADTAEEQQRQLKKTVATLKGLNADVVGLMEVENNGQTAVNALVDALNAEVGAGTYAALTHPYPGTDAIHVAAIYKPAKLTPVGETRSSTDPVFRRPPLIQTFRRAGGGQPFTLLVNHFKSKGCDEATGGDTDQGDGQSCYNAERVRQAKAVLGLIDSMDLPNPLVIGDLNAYGEEDPIHTLETGGLTSLSKRFVPAAQRYSYLFDGLSGELDHAMAGKQLVKRVTGATIWHVNADEPRILDYNLEYNPPSLYRPDAFRSSDHDPLLIGLNLPGGKG</sequence>
<dbReference type="Pfam" id="PF00932">
    <property type="entry name" value="LTD"/>
    <property type="match status" value="1"/>
</dbReference>
<dbReference type="PANTHER" id="PTHR42834:SF1">
    <property type="entry name" value="ENDONUCLEASE_EXONUCLEASE_PHOSPHATASE FAMILY PROTEIN (AFU_ORTHOLOGUE AFUA_3G09210)"/>
    <property type="match status" value="1"/>
</dbReference>
<dbReference type="SUPFAM" id="SSF74853">
    <property type="entry name" value="Lamin A/C globular tail domain"/>
    <property type="match status" value="1"/>
</dbReference>
<dbReference type="CDD" id="cd04486">
    <property type="entry name" value="YhcR_OBF_like"/>
    <property type="match status" value="1"/>
</dbReference>
<comment type="caution">
    <text evidence="3">The sequence shown here is derived from an EMBL/GenBank/DDBJ whole genome shotgun (WGS) entry which is preliminary data.</text>
</comment>
<dbReference type="InterPro" id="IPR005135">
    <property type="entry name" value="Endo/exonuclease/phosphatase"/>
</dbReference>
<keyword evidence="3" id="KW-0378">Hydrolase</keyword>
<feature type="region of interest" description="Disordered" evidence="1">
    <location>
        <begin position="226"/>
        <end position="283"/>
    </location>
</feature>
<feature type="domain" description="LTD" evidence="2">
    <location>
        <begin position="45"/>
        <end position="189"/>
    </location>
</feature>
<evidence type="ECO:0000256" key="1">
    <source>
        <dbReference type="SAM" id="MobiDB-lite"/>
    </source>
</evidence>
<dbReference type="Pfam" id="PF03372">
    <property type="entry name" value="Exo_endo_phos"/>
    <property type="match status" value="1"/>
</dbReference>
<feature type="compositionally biased region" description="Basic and acidic residues" evidence="1">
    <location>
        <begin position="8"/>
        <end position="20"/>
    </location>
</feature>
<keyword evidence="3" id="KW-0540">Nuclease</keyword>
<keyword evidence="3" id="KW-0255">Endonuclease</keyword>
<dbReference type="AlphaFoldDB" id="A0A5N6C2Z9"/>
<accession>A0A5N6C2Z9</accession>
<dbReference type="GO" id="GO:0004519">
    <property type="term" value="F:endonuclease activity"/>
    <property type="evidence" value="ECO:0007669"/>
    <property type="project" value="UniProtKB-KW"/>
</dbReference>
<dbReference type="RefSeq" id="WP_139572879.1">
    <property type="nucleotide sequence ID" value="NZ_VDMA02000002.1"/>
</dbReference>
<reference evidence="3 4" key="1">
    <citation type="submission" date="2019-10" db="EMBL/GenBank/DDBJ databases">
        <title>Nonomuraea sp. nov., isolated from Phyllanthus amarus.</title>
        <authorList>
            <person name="Klykleung N."/>
            <person name="Tanasupawat S."/>
        </authorList>
    </citation>
    <scope>NUCLEOTIDE SEQUENCE [LARGE SCALE GENOMIC DNA]</scope>
    <source>
        <strain evidence="3 4">CR1-09</strain>
    </source>
</reference>
<keyword evidence="4" id="KW-1185">Reference proteome</keyword>
<feature type="region of interest" description="Disordered" evidence="1">
    <location>
        <begin position="1"/>
        <end position="21"/>
    </location>
</feature>
<dbReference type="NCBIfam" id="NF033681">
    <property type="entry name" value="ExeM_NucH_DNase"/>
    <property type="match status" value="1"/>
</dbReference>
<dbReference type="InterPro" id="IPR036415">
    <property type="entry name" value="Lamin_tail_dom_sf"/>
</dbReference>
<dbReference type="PROSITE" id="PS51841">
    <property type="entry name" value="LTD"/>
    <property type="match status" value="1"/>
</dbReference>
<proteinExistence type="predicted"/>
<dbReference type="InterPro" id="IPR001322">
    <property type="entry name" value="Lamin_tail_dom"/>
</dbReference>
<evidence type="ECO:0000313" key="4">
    <source>
        <dbReference type="Proteomes" id="UP000313066"/>
    </source>
</evidence>
<gene>
    <name evidence="3" type="ORF">FH610_003850</name>
</gene>
<organism evidence="3 4">
    <name type="scientific">Microbispora catharanthi</name>
    <dbReference type="NCBI Taxonomy" id="1712871"/>
    <lineage>
        <taxon>Bacteria</taxon>
        <taxon>Bacillati</taxon>
        <taxon>Actinomycetota</taxon>
        <taxon>Actinomycetes</taxon>
        <taxon>Streptosporangiales</taxon>
        <taxon>Streptosporangiaceae</taxon>
        <taxon>Microbispora</taxon>
    </lineage>
</organism>
<dbReference type="Proteomes" id="UP000313066">
    <property type="component" value="Unassembled WGS sequence"/>
</dbReference>
<evidence type="ECO:0000259" key="2">
    <source>
        <dbReference type="PROSITE" id="PS51841"/>
    </source>
</evidence>
<evidence type="ECO:0000313" key="3">
    <source>
        <dbReference type="EMBL" id="KAB8187091.1"/>
    </source>
</evidence>
<dbReference type="Gene3D" id="3.60.10.10">
    <property type="entry name" value="Endonuclease/exonuclease/phosphatase"/>
    <property type="match status" value="1"/>
</dbReference>
<feature type="compositionally biased region" description="Low complexity" evidence="1">
    <location>
        <begin position="226"/>
        <end position="277"/>
    </location>
</feature>
<name>A0A5N6C2Z9_9ACTN</name>
<dbReference type="InterPro" id="IPR047971">
    <property type="entry name" value="ExeM-like"/>
</dbReference>
<dbReference type="EMBL" id="VDMA02000002">
    <property type="protein sequence ID" value="KAB8187091.1"/>
    <property type="molecule type" value="Genomic_DNA"/>
</dbReference>
<dbReference type="PANTHER" id="PTHR42834">
    <property type="entry name" value="ENDONUCLEASE/EXONUCLEASE/PHOSPHATASE FAMILY PROTEIN (AFU_ORTHOLOGUE AFUA_3G09210)"/>
    <property type="match status" value="1"/>
</dbReference>
<dbReference type="InterPro" id="IPR036691">
    <property type="entry name" value="Endo/exonu/phosph_ase_sf"/>
</dbReference>